<keyword evidence="2" id="KW-1185">Reference proteome</keyword>
<comment type="caution">
    <text evidence="1">The sequence shown here is derived from an EMBL/GenBank/DDBJ whole genome shotgun (WGS) entry which is preliminary data.</text>
</comment>
<gene>
    <name evidence="1" type="ORF">NEMBOFW57_001570</name>
</gene>
<dbReference type="Proteomes" id="UP001197093">
    <property type="component" value="Unassembled WGS sequence"/>
</dbReference>
<evidence type="ECO:0000313" key="1">
    <source>
        <dbReference type="EMBL" id="KAG7291551.1"/>
    </source>
</evidence>
<name>A0AAD4F1E6_9PEZI</name>
<evidence type="ECO:0000313" key="2">
    <source>
        <dbReference type="Proteomes" id="UP001197093"/>
    </source>
</evidence>
<dbReference type="EMBL" id="JAHCVI010000001">
    <property type="protein sequence ID" value="KAG7291551.1"/>
    <property type="molecule type" value="Genomic_DNA"/>
</dbReference>
<dbReference type="Pfam" id="PF17043">
    <property type="entry name" value="MAT1-1-2"/>
    <property type="match status" value="1"/>
</dbReference>
<reference evidence="1" key="1">
    <citation type="submission" date="2023-02" db="EMBL/GenBank/DDBJ databases">
        <authorList>
            <person name="Palmer J.M."/>
        </authorList>
    </citation>
    <scope>NUCLEOTIDE SEQUENCE</scope>
    <source>
        <strain evidence="1">FW57</strain>
    </source>
</reference>
<dbReference type="InterPro" id="IPR031472">
    <property type="entry name" value="MAT1-1-2/MatA-2/Smr1"/>
</dbReference>
<sequence>MADKPTSLERRSFLHHQRPEFREAQMDRHALGQSQFIRTALAKEIKDFETAFEEILQTASIFLVSTERVEQSPSLVIVDQASVVKTVCQFLATSNTILEFLNFQELRTGLASGGDGSLEKQVKAAQNLVEELLRTFLLHKASECYPGKESGLIYNEDVKLFGGFILHKNPDADPCDIPDPDDDDEDMGKLVRYWHTEGVFSPLRHVPGNHWHKFFGNIQPGPIANPELFRERKPMPYFQVIFPETISWLGPELRADYEKYRELFERRFDDNQYLHLEDMSESSTFWANRGLKR</sequence>
<protein>
    <submittedName>
        <fullName evidence="1">Uncharacterized protein</fullName>
    </submittedName>
</protein>
<dbReference type="AlphaFoldDB" id="A0AAD4F1E6"/>
<accession>A0AAD4F1E6</accession>
<organism evidence="1 2">
    <name type="scientific">Staphylotrichum longicolle</name>
    <dbReference type="NCBI Taxonomy" id="669026"/>
    <lineage>
        <taxon>Eukaryota</taxon>
        <taxon>Fungi</taxon>
        <taxon>Dikarya</taxon>
        <taxon>Ascomycota</taxon>
        <taxon>Pezizomycotina</taxon>
        <taxon>Sordariomycetes</taxon>
        <taxon>Sordariomycetidae</taxon>
        <taxon>Sordariales</taxon>
        <taxon>Chaetomiaceae</taxon>
        <taxon>Staphylotrichum</taxon>
    </lineage>
</organism>
<proteinExistence type="predicted"/>